<organism evidence="1 2">
    <name type="scientific">Eubacterium uniforme</name>
    <dbReference type="NCBI Taxonomy" id="39495"/>
    <lineage>
        <taxon>Bacteria</taxon>
        <taxon>Bacillati</taxon>
        <taxon>Bacillota</taxon>
        <taxon>Clostridia</taxon>
        <taxon>Eubacteriales</taxon>
        <taxon>Eubacteriaceae</taxon>
        <taxon>Eubacterium</taxon>
    </lineage>
</organism>
<dbReference type="OrthoDB" id="9794005at2"/>
<dbReference type="EMBL" id="FUXZ01000012">
    <property type="protein sequence ID" value="SKA70082.1"/>
    <property type="molecule type" value="Genomic_DNA"/>
</dbReference>
<dbReference type="RefSeq" id="WP_078766819.1">
    <property type="nucleotide sequence ID" value="NZ_FUXZ01000012.1"/>
</dbReference>
<sequence>MFDDELVLCASSAYEKKYYFNDNYELLPQTVKDELKIMCVLFTEDVGGVFLLRFSEEGDLLLETECDEGDLLYDDIGAGLKIKKLQDEKRELFESLETFYKVFVLGEE</sequence>
<accession>A0A1T4VYH7</accession>
<dbReference type="STRING" id="39495.SAMN02745111_01980"/>
<evidence type="ECO:0000313" key="2">
    <source>
        <dbReference type="Proteomes" id="UP000190814"/>
    </source>
</evidence>
<reference evidence="1 2" key="1">
    <citation type="submission" date="2017-02" db="EMBL/GenBank/DDBJ databases">
        <authorList>
            <person name="Peterson S.W."/>
        </authorList>
    </citation>
    <scope>NUCLEOTIDE SEQUENCE [LARGE SCALE GENOMIC DNA]</scope>
    <source>
        <strain evidence="1 2">ATCC 35992</strain>
    </source>
</reference>
<dbReference type="AlphaFoldDB" id="A0A1T4VYH7"/>
<dbReference type="InterPro" id="IPR046143">
    <property type="entry name" value="DUF6145"/>
</dbReference>
<protein>
    <submittedName>
        <fullName evidence="1">Uncharacterized protein</fullName>
    </submittedName>
</protein>
<gene>
    <name evidence="1" type="ORF">SAMN02745111_01980</name>
</gene>
<dbReference type="Pfam" id="PF19642">
    <property type="entry name" value="DUF6145"/>
    <property type="match status" value="1"/>
</dbReference>
<dbReference type="Proteomes" id="UP000190814">
    <property type="component" value="Unassembled WGS sequence"/>
</dbReference>
<name>A0A1T4VYH7_9FIRM</name>
<proteinExistence type="predicted"/>
<evidence type="ECO:0000313" key="1">
    <source>
        <dbReference type="EMBL" id="SKA70082.1"/>
    </source>
</evidence>
<keyword evidence="2" id="KW-1185">Reference proteome</keyword>